<accession>A0A067SLQ1</accession>
<proteinExistence type="predicted"/>
<dbReference type="HOGENOM" id="CLU_010790_5_1_1"/>
<sequence>MKTSNPNRSSNAALAHSYGPSLPYCLLEATEIRQIHGFRTRPTKKYELLIRGNYVAGYISCKIRKEARGIIKVPFCALRNVVDLPTELVFERSSKDLRNVLISRESTTLWRQVFQQHPEIPPCPPFTSFPNWVSILFGPATCDKCGHPEAMVDFVFLDRLCDFCVPDHRIYENYSYYIFKVKGIDEPGFRSLIRKTFHRVDAMHYSESEGEYFRPRVYSLEEINEKAKICSAFLLAIAANKPNAEQNYAEFKGETAKFVLDSMRRAVKCNMWSLEIYSNIKREYDDLVGQWKRQLRNLGHHPGDLNRLHRDIHALLQRHGVRKFCKTAFKRSLPAIRKILMHVTGRRLAQERLMRKEDRQTDVSTFYQAHRNSAERLSWSYHPPIDCIYEIGAVSIWIHSELELQFSDDIKEHIRVYVDKYREHKKTHVSQIMRGRYPSLDFEEDPLRLAATVFECPLHSVNENRRLTTNPALVGWDDFDLHFHCIVPKHSDFLVEFVDPGLAFTYNLAGSNTMKHLLGIVGLDLSSTLAEDLDGLRVRVLCIFPGCQEFPHSGKGRLAMTLRECVSHATRNLDHPLESFVLLSDEATDSVILHEGYPPISYPFLWHCGHCSAQARGLRSSVISHVKIIHSIVHPIEDKDYSYIRWKNDYIRKRHWLQLDPPGNYRCNQCHDARKPRLWTYKQVVSHLRDK</sequence>
<organism evidence="1 2">
    <name type="scientific">Galerina marginata (strain CBS 339.88)</name>
    <dbReference type="NCBI Taxonomy" id="685588"/>
    <lineage>
        <taxon>Eukaryota</taxon>
        <taxon>Fungi</taxon>
        <taxon>Dikarya</taxon>
        <taxon>Basidiomycota</taxon>
        <taxon>Agaricomycotina</taxon>
        <taxon>Agaricomycetes</taxon>
        <taxon>Agaricomycetidae</taxon>
        <taxon>Agaricales</taxon>
        <taxon>Agaricineae</taxon>
        <taxon>Strophariaceae</taxon>
        <taxon>Galerina</taxon>
    </lineage>
</organism>
<gene>
    <name evidence="1" type="ORF">GALMADRAFT_1073909</name>
</gene>
<dbReference type="Proteomes" id="UP000027222">
    <property type="component" value="Unassembled WGS sequence"/>
</dbReference>
<dbReference type="OrthoDB" id="2322499at2759"/>
<protein>
    <recommendedName>
        <fullName evidence="3">F-box domain-containing protein</fullName>
    </recommendedName>
</protein>
<dbReference type="EMBL" id="KL142413">
    <property type="protein sequence ID" value="KDR67708.1"/>
    <property type="molecule type" value="Genomic_DNA"/>
</dbReference>
<evidence type="ECO:0008006" key="3">
    <source>
        <dbReference type="Google" id="ProtNLM"/>
    </source>
</evidence>
<evidence type="ECO:0000313" key="2">
    <source>
        <dbReference type="Proteomes" id="UP000027222"/>
    </source>
</evidence>
<dbReference type="AlphaFoldDB" id="A0A067SLQ1"/>
<evidence type="ECO:0000313" key="1">
    <source>
        <dbReference type="EMBL" id="KDR67708.1"/>
    </source>
</evidence>
<name>A0A067SLQ1_GALM3</name>
<keyword evidence="2" id="KW-1185">Reference proteome</keyword>
<reference evidence="2" key="1">
    <citation type="journal article" date="2014" name="Proc. Natl. Acad. Sci. U.S.A.">
        <title>Extensive sampling of basidiomycete genomes demonstrates inadequacy of the white-rot/brown-rot paradigm for wood decay fungi.</title>
        <authorList>
            <person name="Riley R."/>
            <person name="Salamov A.A."/>
            <person name="Brown D.W."/>
            <person name="Nagy L.G."/>
            <person name="Floudas D."/>
            <person name="Held B.W."/>
            <person name="Levasseur A."/>
            <person name="Lombard V."/>
            <person name="Morin E."/>
            <person name="Otillar R."/>
            <person name="Lindquist E.A."/>
            <person name="Sun H."/>
            <person name="LaButti K.M."/>
            <person name="Schmutz J."/>
            <person name="Jabbour D."/>
            <person name="Luo H."/>
            <person name="Baker S.E."/>
            <person name="Pisabarro A.G."/>
            <person name="Walton J.D."/>
            <person name="Blanchette R.A."/>
            <person name="Henrissat B."/>
            <person name="Martin F."/>
            <person name="Cullen D."/>
            <person name="Hibbett D.S."/>
            <person name="Grigoriev I.V."/>
        </authorList>
    </citation>
    <scope>NUCLEOTIDE SEQUENCE [LARGE SCALE GENOMIC DNA]</scope>
    <source>
        <strain evidence="2">CBS 339.88</strain>
    </source>
</reference>